<dbReference type="AlphaFoldDB" id="A0A1F7YGJ8"/>
<protein>
    <recommendedName>
        <fullName evidence="3">Serine protease</fullName>
    </recommendedName>
</protein>
<name>A0A1F7YGJ8_9BACT</name>
<dbReference type="InterPro" id="IPR043504">
    <property type="entry name" value="Peptidase_S1_PA_chymotrypsin"/>
</dbReference>
<gene>
    <name evidence="1" type="ORF">A2628_02950</name>
</gene>
<proteinExistence type="predicted"/>
<dbReference type="InterPro" id="IPR009003">
    <property type="entry name" value="Peptidase_S1_PA"/>
</dbReference>
<reference evidence="1 2" key="1">
    <citation type="journal article" date="2016" name="Nat. Commun.">
        <title>Thousands of microbial genomes shed light on interconnected biogeochemical processes in an aquifer system.</title>
        <authorList>
            <person name="Anantharaman K."/>
            <person name="Brown C.T."/>
            <person name="Hug L.A."/>
            <person name="Sharon I."/>
            <person name="Castelle C.J."/>
            <person name="Probst A.J."/>
            <person name="Thomas B.C."/>
            <person name="Singh A."/>
            <person name="Wilkins M.J."/>
            <person name="Karaoz U."/>
            <person name="Brodie E.L."/>
            <person name="Williams K.H."/>
            <person name="Hubbard S.S."/>
            <person name="Banfield J.F."/>
        </authorList>
    </citation>
    <scope>NUCLEOTIDE SEQUENCE [LARGE SCALE GENOMIC DNA]</scope>
</reference>
<accession>A0A1F7YGJ8</accession>
<evidence type="ECO:0000313" key="1">
    <source>
        <dbReference type="EMBL" id="OGM26471.1"/>
    </source>
</evidence>
<comment type="caution">
    <text evidence="1">The sequence shown here is derived from an EMBL/GenBank/DDBJ whole genome shotgun (WGS) entry which is preliminary data.</text>
</comment>
<evidence type="ECO:0008006" key="3">
    <source>
        <dbReference type="Google" id="ProtNLM"/>
    </source>
</evidence>
<dbReference type="Gene3D" id="2.40.10.10">
    <property type="entry name" value="Trypsin-like serine proteases"/>
    <property type="match status" value="2"/>
</dbReference>
<sequence length="305" mass="33718">MEEYAELGTPKKVSTHEPFRKRDQILIAVGCLLPALIGACSNPVSYETPLDKDVRATETARENNPEINPELDKLPRSCVYNTVKIEGMGESRPSQGTGFVIDQRETSDGEYIAVLITAGHLIAQTGYEIKWAKISQPQINNSNLNRSNFEPDEFTYFTSPVDMGVLILKSKHPIFKQVEPFTISKDIPNNEALVSVSFPWVADESGFISELTLNVIDTEKEEGEPSEIWTEGTDSGGASGGVWCDRTTGKVVGVTSIGSWEHAENEICFIPVYHWAKRIIEGVGAIGRSVNDYFGTDIHIDDFSK</sequence>
<evidence type="ECO:0000313" key="2">
    <source>
        <dbReference type="Proteomes" id="UP000179221"/>
    </source>
</evidence>
<dbReference type="Proteomes" id="UP000179221">
    <property type="component" value="Unassembled WGS sequence"/>
</dbReference>
<organism evidence="1 2">
    <name type="scientific">Candidatus Woesebacteria bacterium RIFCSPHIGHO2_01_FULL_40_22</name>
    <dbReference type="NCBI Taxonomy" id="1802499"/>
    <lineage>
        <taxon>Bacteria</taxon>
        <taxon>Candidatus Woeseibacteriota</taxon>
    </lineage>
</organism>
<dbReference type="EMBL" id="MGGL01000011">
    <property type="protein sequence ID" value="OGM26471.1"/>
    <property type="molecule type" value="Genomic_DNA"/>
</dbReference>
<dbReference type="Pfam" id="PF13365">
    <property type="entry name" value="Trypsin_2"/>
    <property type="match status" value="1"/>
</dbReference>
<dbReference type="SUPFAM" id="SSF50494">
    <property type="entry name" value="Trypsin-like serine proteases"/>
    <property type="match status" value="1"/>
</dbReference>